<sequence>KVEYYDDRVMIFSPGSLPNGLTVEDIKDGMTAKRNQILVDALLGISSYSSLCGLPVMITFFLFDRFEKYKISSNCFIIEPV</sequence>
<organism evidence="2 3">
    <name type="scientific">Fusobacterium necrophorum</name>
    <dbReference type="NCBI Taxonomy" id="859"/>
    <lineage>
        <taxon>Bacteria</taxon>
        <taxon>Fusobacteriati</taxon>
        <taxon>Fusobacteriota</taxon>
        <taxon>Fusobacteriia</taxon>
        <taxon>Fusobacteriales</taxon>
        <taxon>Fusobacteriaceae</taxon>
        <taxon>Fusobacterium</taxon>
    </lineage>
</organism>
<dbReference type="AlphaFoldDB" id="A0A4Q2KTQ3"/>
<keyword evidence="1" id="KW-0812">Transmembrane</keyword>
<dbReference type="Gene3D" id="3.30.565.60">
    <property type="match status" value="1"/>
</dbReference>
<dbReference type="RefSeq" id="WP_315968758.1">
    <property type="nucleotide sequence ID" value="NZ_SBAP01000102.1"/>
</dbReference>
<keyword evidence="1" id="KW-1133">Transmembrane helix</keyword>
<evidence type="ECO:0000313" key="3">
    <source>
        <dbReference type="Proteomes" id="UP000289216"/>
    </source>
</evidence>
<accession>A0A4Q2KTQ3</accession>
<proteinExistence type="predicted"/>
<reference evidence="2 3" key="1">
    <citation type="submission" date="2019-01" db="EMBL/GenBank/DDBJ databases">
        <title>Fusobacterium necrophorum Isolated From the Uterus of Dairy Cows.</title>
        <authorList>
            <person name="Francis A.M."/>
        </authorList>
    </citation>
    <scope>NUCLEOTIDE SEQUENCE [LARGE SCALE GENOMIC DNA]</scope>
    <source>
        <strain evidence="2 3">KG35</strain>
    </source>
</reference>
<protein>
    <submittedName>
        <fullName evidence="2">Transcriptional regulator</fullName>
    </submittedName>
</protein>
<comment type="caution">
    <text evidence="2">The sequence shown here is derived from an EMBL/GenBank/DDBJ whole genome shotgun (WGS) entry which is preliminary data.</text>
</comment>
<dbReference type="EMBL" id="SBAP01000102">
    <property type="protein sequence ID" value="RXZ67910.1"/>
    <property type="molecule type" value="Genomic_DNA"/>
</dbReference>
<evidence type="ECO:0000256" key="1">
    <source>
        <dbReference type="SAM" id="Phobius"/>
    </source>
</evidence>
<dbReference type="Pfam" id="PF13749">
    <property type="entry name" value="HATPase_c_4"/>
    <property type="match status" value="1"/>
</dbReference>
<dbReference type="InterPro" id="IPR038475">
    <property type="entry name" value="RecG_C_sf"/>
</dbReference>
<evidence type="ECO:0000313" key="2">
    <source>
        <dbReference type="EMBL" id="RXZ67910.1"/>
    </source>
</evidence>
<name>A0A4Q2KTQ3_9FUSO</name>
<dbReference type="Proteomes" id="UP000289216">
    <property type="component" value="Unassembled WGS sequence"/>
</dbReference>
<feature type="non-terminal residue" evidence="2">
    <location>
        <position position="81"/>
    </location>
</feature>
<feature type="transmembrane region" description="Helical" evidence="1">
    <location>
        <begin position="41"/>
        <end position="63"/>
    </location>
</feature>
<feature type="non-terminal residue" evidence="2">
    <location>
        <position position="1"/>
    </location>
</feature>
<keyword evidence="1" id="KW-0472">Membrane</keyword>
<gene>
    <name evidence="2" type="ORF">EPT53_10360</name>
</gene>